<dbReference type="GO" id="GO:0003677">
    <property type="term" value="F:DNA binding"/>
    <property type="evidence" value="ECO:0007669"/>
    <property type="project" value="InterPro"/>
</dbReference>
<evidence type="ECO:0000313" key="2">
    <source>
        <dbReference type="EMBL" id="CUN54240.1"/>
    </source>
</evidence>
<gene>
    <name evidence="2" type="ORF">ERS852450_00203</name>
</gene>
<dbReference type="AlphaFoldDB" id="A0A173XSI7"/>
<dbReference type="InterPro" id="IPR036515">
    <property type="entry name" value="Transposase_17_sf"/>
</dbReference>
<sequence>MKEYIRTRHSVYLLTYHMVFVTKWRKPVITDEIGDFMVSTAKRLCDGYGGELISGETDRDHIHLLVSLPPSKNITDIVRSLKTQLSKEVHAHPEYDRIVKKQIYGNAPLWSPSYFVATTGSVSMDVVKQYIEGQRTDEHKRKYEKRSLDYWNSRL</sequence>
<dbReference type="NCBIfam" id="NF033573">
    <property type="entry name" value="transpos_IS200"/>
    <property type="match status" value="1"/>
</dbReference>
<dbReference type="GO" id="GO:0006313">
    <property type="term" value="P:DNA transposition"/>
    <property type="evidence" value="ECO:0007669"/>
    <property type="project" value="InterPro"/>
</dbReference>
<dbReference type="SUPFAM" id="SSF143422">
    <property type="entry name" value="Transposase IS200-like"/>
    <property type="match status" value="1"/>
</dbReference>
<name>A0A173XSI7_9FIRM</name>
<dbReference type="Pfam" id="PF01797">
    <property type="entry name" value="Y1_Tnp"/>
    <property type="match status" value="1"/>
</dbReference>
<reference evidence="2 3" key="1">
    <citation type="submission" date="2015-09" db="EMBL/GenBank/DDBJ databases">
        <authorList>
            <consortium name="Pathogen Informatics"/>
        </authorList>
    </citation>
    <scope>NUCLEOTIDE SEQUENCE [LARGE SCALE GENOMIC DNA]</scope>
    <source>
        <strain evidence="2 3">2789STDY5834835</strain>
    </source>
</reference>
<dbReference type="RefSeq" id="WP_055297886.1">
    <property type="nucleotide sequence ID" value="NZ_BLYK01000002.1"/>
</dbReference>
<dbReference type="PANTHER" id="PTHR33360:SF2">
    <property type="entry name" value="TRANSPOSASE FOR INSERTION SEQUENCE ELEMENT IS200"/>
    <property type="match status" value="1"/>
</dbReference>
<dbReference type="GO" id="GO:0004803">
    <property type="term" value="F:transposase activity"/>
    <property type="evidence" value="ECO:0007669"/>
    <property type="project" value="InterPro"/>
</dbReference>
<evidence type="ECO:0000259" key="1">
    <source>
        <dbReference type="SMART" id="SM01321"/>
    </source>
</evidence>
<dbReference type="EMBL" id="CYZL01000001">
    <property type="protein sequence ID" value="CUN54240.1"/>
    <property type="molecule type" value="Genomic_DNA"/>
</dbReference>
<dbReference type="InterPro" id="IPR002686">
    <property type="entry name" value="Transposase_17"/>
</dbReference>
<evidence type="ECO:0000313" key="3">
    <source>
        <dbReference type="Proteomes" id="UP000095679"/>
    </source>
</evidence>
<feature type="domain" description="Transposase IS200-like" evidence="1">
    <location>
        <begin position="11"/>
        <end position="134"/>
    </location>
</feature>
<protein>
    <submittedName>
        <fullName evidence="2">Transposase and inactivated derivatives</fullName>
    </submittedName>
</protein>
<dbReference type="Proteomes" id="UP000095679">
    <property type="component" value="Unassembled WGS sequence"/>
</dbReference>
<proteinExistence type="predicted"/>
<dbReference type="Gene3D" id="3.30.70.1290">
    <property type="entry name" value="Transposase IS200-like"/>
    <property type="match status" value="1"/>
</dbReference>
<organism evidence="2 3">
    <name type="scientific">Anaerobutyricum hallii</name>
    <dbReference type="NCBI Taxonomy" id="39488"/>
    <lineage>
        <taxon>Bacteria</taxon>
        <taxon>Bacillati</taxon>
        <taxon>Bacillota</taxon>
        <taxon>Clostridia</taxon>
        <taxon>Lachnospirales</taxon>
        <taxon>Lachnospiraceae</taxon>
        <taxon>Anaerobutyricum</taxon>
    </lineage>
</organism>
<dbReference type="SMART" id="SM01321">
    <property type="entry name" value="Y1_Tnp"/>
    <property type="match status" value="1"/>
</dbReference>
<dbReference type="PANTHER" id="PTHR33360">
    <property type="entry name" value="TRANSPOSASE FOR INSERTION SEQUENCE ELEMENT IS200"/>
    <property type="match status" value="1"/>
</dbReference>
<accession>A0A173XSI7</accession>